<gene>
    <name evidence="1" type="ORF">A6302_00353</name>
</gene>
<reference evidence="1 2" key="1">
    <citation type="submission" date="2016-07" db="EMBL/GenBank/DDBJ databases">
        <title>Draft Genome Sequence of Methylobrevis pamukkalensis PK2.</title>
        <authorList>
            <person name="Vasilenko O.V."/>
            <person name="Doronina N.V."/>
            <person name="Shmareva M.N."/>
            <person name="Tarlachkov S.V."/>
            <person name="Mustakhimov I."/>
            <person name="Trotsenko Y.A."/>
        </authorList>
    </citation>
    <scope>NUCLEOTIDE SEQUENCE [LARGE SCALE GENOMIC DNA]</scope>
    <source>
        <strain evidence="1 2">PK2</strain>
    </source>
</reference>
<evidence type="ECO:0000313" key="2">
    <source>
        <dbReference type="Proteomes" id="UP000094622"/>
    </source>
</evidence>
<proteinExistence type="predicted"/>
<keyword evidence="2" id="KW-1185">Reference proteome</keyword>
<dbReference type="Gene3D" id="3.30.460.20">
    <property type="entry name" value="CorA soluble domain-like"/>
    <property type="match status" value="1"/>
</dbReference>
<sequence length="126" mass="14114">MLDQERPPTAFAGQIPGLVWIYRFDADGTGQALHDCPPAQVSVPDDGFLWLHLSLADARLPAFLARLPLPEAALTTLVSRDRHTGLQADEGVVHGTLPDFETRFDARRTRRRRLPASTWRSATGWW</sequence>
<evidence type="ECO:0000313" key="1">
    <source>
        <dbReference type="EMBL" id="ODN72288.1"/>
    </source>
</evidence>
<comment type="caution">
    <text evidence="1">The sequence shown here is derived from an EMBL/GenBank/DDBJ whole genome shotgun (WGS) entry which is preliminary data.</text>
</comment>
<dbReference type="SUPFAM" id="SSF143865">
    <property type="entry name" value="CorA soluble domain-like"/>
    <property type="match status" value="1"/>
</dbReference>
<dbReference type="RefSeq" id="WP_069305568.1">
    <property type="nucleotide sequence ID" value="NZ_MCRJ01000004.1"/>
</dbReference>
<dbReference type="EMBL" id="MCRJ01000004">
    <property type="protein sequence ID" value="ODN72288.1"/>
    <property type="molecule type" value="Genomic_DNA"/>
</dbReference>
<protein>
    <recommendedName>
        <fullName evidence="3">Magnesium transporter CorA</fullName>
    </recommendedName>
</protein>
<dbReference type="AlphaFoldDB" id="A0A1E3H7H5"/>
<accession>A0A1E3H7H5</accession>
<name>A0A1E3H7H5_9HYPH</name>
<dbReference type="Proteomes" id="UP000094622">
    <property type="component" value="Unassembled WGS sequence"/>
</dbReference>
<evidence type="ECO:0008006" key="3">
    <source>
        <dbReference type="Google" id="ProtNLM"/>
    </source>
</evidence>
<dbReference type="InterPro" id="IPR045861">
    <property type="entry name" value="CorA_cytoplasmic_dom"/>
</dbReference>
<organism evidence="1 2">
    <name type="scientific">Methylobrevis pamukkalensis</name>
    <dbReference type="NCBI Taxonomy" id="1439726"/>
    <lineage>
        <taxon>Bacteria</taxon>
        <taxon>Pseudomonadati</taxon>
        <taxon>Pseudomonadota</taxon>
        <taxon>Alphaproteobacteria</taxon>
        <taxon>Hyphomicrobiales</taxon>
        <taxon>Pleomorphomonadaceae</taxon>
        <taxon>Methylobrevis</taxon>
    </lineage>
</organism>